<gene>
    <name evidence="3" type="ORF">GYMLUDRAFT_46523</name>
</gene>
<dbReference type="InterPro" id="IPR056884">
    <property type="entry name" value="NPHP3-like_N"/>
</dbReference>
<accession>A0A0D0C498</accession>
<dbReference type="InterPro" id="IPR007111">
    <property type="entry name" value="NACHT_NTPase"/>
</dbReference>
<dbReference type="SUPFAM" id="SSF50978">
    <property type="entry name" value="WD40 repeat-like"/>
    <property type="match status" value="1"/>
</dbReference>
<dbReference type="InterPro" id="IPR011044">
    <property type="entry name" value="Quino_amine_DH_bsu"/>
</dbReference>
<name>A0A0D0C498_9AGAR</name>
<dbReference type="InterPro" id="IPR036322">
    <property type="entry name" value="WD40_repeat_dom_sf"/>
</dbReference>
<reference evidence="3 4" key="1">
    <citation type="submission" date="2014-04" db="EMBL/GenBank/DDBJ databases">
        <title>Evolutionary Origins and Diversification of the Mycorrhizal Mutualists.</title>
        <authorList>
            <consortium name="DOE Joint Genome Institute"/>
            <consortium name="Mycorrhizal Genomics Consortium"/>
            <person name="Kohler A."/>
            <person name="Kuo A."/>
            <person name="Nagy L.G."/>
            <person name="Floudas D."/>
            <person name="Copeland A."/>
            <person name="Barry K.W."/>
            <person name="Cichocki N."/>
            <person name="Veneault-Fourrey C."/>
            <person name="LaButti K."/>
            <person name="Lindquist E.A."/>
            <person name="Lipzen A."/>
            <person name="Lundell T."/>
            <person name="Morin E."/>
            <person name="Murat C."/>
            <person name="Riley R."/>
            <person name="Ohm R."/>
            <person name="Sun H."/>
            <person name="Tunlid A."/>
            <person name="Henrissat B."/>
            <person name="Grigoriev I.V."/>
            <person name="Hibbett D.S."/>
            <person name="Martin F."/>
        </authorList>
    </citation>
    <scope>NUCLEOTIDE SEQUENCE [LARGE SCALE GENOMIC DNA]</scope>
    <source>
        <strain evidence="3 4">FD-317 M1</strain>
    </source>
</reference>
<organism evidence="3 4">
    <name type="scientific">Collybiopsis luxurians FD-317 M1</name>
    <dbReference type="NCBI Taxonomy" id="944289"/>
    <lineage>
        <taxon>Eukaryota</taxon>
        <taxon>Fungi</taxon>
        <taxon>Dikarya</taxon>
        <taxon>Basidiomycota</taxon>
        <taxon>Agaricomycotina</taxon>
        <taxon>Agaricomycetes</taxon>
        <taxon>Agaricomycetidae</taxon>
        <taxon>Agaricales</taxon>
        <taxon>Marasmiineae</taxon>
        <taxon>Omphalotaceae</taxon>
        <taxon>Collybiopsis</taxon>
        <taxon>Collybiopsis luxurians</taxon>
    </lineage>
</organism>
<dbReference type="Proteomes" id="UP000053593">
    <property type="component" value="Unassembled WGS sequence"/>
</dbReference>
<dbReference type="EMBL" id="KN834792">
    <property type="protein sequence ID" value="KIK57264.1"/>
    <property type="molecule type" value="Genomic_DNA"/>
</dbReference>
<proteinExistence type="predicted"/>
<keyword evidence="1" id="KW-0677">Repeat</keyword>
<feature type="domain" description="NACHT" evidence="2">
    <location>
        <begin position="236"/>
        <end position="382"/>
    </location>
</feature>
<dbReference type="PROSITE" id="PS50837">
    <property type="entry name" value="NACHT"/>
    <property type="match status" value="1"/>
</dbReference>
<dbReference type="PANTHER" id="PTHR10039">
    <property type="entry name" value="AMELOGENIN"/>
    <property type="match status" value="1"/>
</dbReference>
<evidence type="ECO:0000259" key="2">
    <source>
        <dbReference type="PROSITE" id="PS50837"/>
    </source>
</evidence>
<dbReference type="SUPFAM" id="SSF52540">
    <property type="entry name" value="P-loop containing nucleoside triphosphate hydrolases"/>
    <property type="match status" value="1"/>
</dbReference>
<dbReference type="InterPro" id="IPR036537">
    <property type="entry name" value="Adaptor_Cbl_N_dom_sf"/>
</dbReference>
<dbReference type="Pfam" id="PF24883">
    <property type="entry name" value="NPHP3_N"/>
    <property type="match status" value="1"/>
</dbReference>
<sequence length="1478" mass="166465">MKKTLHSLKTKFRGSPTSKYNTKISTTEIFNSTLNAAETSIRLLKELSDTVPFLGGAASATIFIIEQCKKYFRNSQAFEDLLRSLHNLENLLSPYKKGELALSDELSARVKEFDGAISDVRVEVESLQSSSRLSQFVNNSDNETRVTDFIQAVKDAIDRIMLASLVDVSRGMQDVSRGVQDISHGVQEIALAQSLLSLNPVHSARYNCVDRDQCLNGTRVTVLDDVQKWFDVGEEQIYWLNGAAGMGKTTIALSVAHRLATNDRLLMASFFCSRESVDRKNSALIFPTLACQLASWDCEYQNALVDVLARFPYIGSALPHEQVQRLIVDPLKKLPLKTFALVIDALDECDGERATEKILLALLQHVASAPSLKVFVSCRPAAYVETLLSFGEHRRMFKLHQVPASIVDSDLRLFYHQRLEEIRVAKKIETEGWPPEALIQRLVEHAAGLFIFAVTVCKYIDSRGDVKRRLEYIANLPMSEHKEALSVDMLYTEVLSAALEKIPDERDRRDFARVLVTVMLAQESLTVDDLGKLLSIESSVIYDLLRDIHSILFVPDEHGTSIGQRVHTFHASFPDYMTAHDRVGVQVPTVYIDPAEHHSEIALCCLRYMNKELKRIIPFNDRFLGNDLEQFVSAHWAASLRYAALHWADHLSSAACASSLIPEILEELQLFTSAKLLFWLEYISLLGFTDSALGIIMKGRDWLQMDCPSSYLSTLELLQDAYHAVNELFSLFNGHAAHIYISFLLFLPQGTSLYRQYSHYLPPNWKITGRSRTTWNPLIRSIRLSPFADIFSFSPDEQSIVCTGSSIETFDVLRSRQLLISRAAPLPEQAWNIDMIPGVDADFPGQGFDSSRQPSITSTVWLSTGFIVTCCTILTAAQEPHRCHCFISLWDSGTGAHKRLLFRASEETNMFLPIITTSPDHKYLGLSIPSIQLLWDTKTWNQVSSTPSPNPFYRSFALSNKHYLIGSEVREISNELVVLANLGIDPLRVASAGFSKNSDILALALTQGLIEVWRVPSGTRLTSLQLPSFPRFMQPPLPAIAFSPTASLIAVAYGPDLHFFSLENDILQELWVYKSQYVGSMRTPVFSPGGQYIACKFENGITHVWSTAAVLGSKVVYSANELPLHEDEPSCVAFMANNRFCVTGTSGGYFSMWDCDTGLRVQTWGTSNYPRVKAVVSSSNGRYLASSRSCDASIWSFLNADAPKCEVVIPAPQETEISASYVHATNFNADGTMLAIVTGFVVDIWTVTESSGWQRLVQFRTPGVGFEDNIAIATDFNDPDFLLDAMHLDINWLACHYHMLKVSPPPHLYGKVSEDEYLQDFRSPFLWQKARKAGTPWRSHHFHWQLSFSPDNKYILAPSGIYEIATGQEIVNYRGVFRPWEHTDLLEAEVKYLQSDNKEYYKRNGMLKTLHLLEDYGWIADATGRRCFRIPQSHYEDDWPWGPWYSRASAGDRFVYLSYEGDLVFVNVPDADDDEQTQ</sequence>
<dbReference type="HOGENOM" id="CLU_000288_6_3_1"/>
<dbReference type="Gene3D" id="3.40.50.300">
    <property type="entry name" value="P-loop containing nucleotide triphosphate hydrolases"/>
    <property type="match status" value="1"/>
</dbReference>
<dbReference type="OrthoDB" id="3027122at2759"/>
<dbReference type="InterPro" id="IPR015943">
    <property type="entry name" value="WD40/YVTN_repeat-like_dom_sf"/>
</dbReference>
<dbReference type="Gene3D" id="2.130.10.10">
    <property type="entry name" value="YVTN repeat-like/Quinoprotein amine dehydrogenase"/>
    <property type="match status" value="2"/>
</dbReference>
<dbReference type="GO" id="GO:0007166">
    <property type="term" value="P:cell surface receptor signaling pathway"/>
    <property type="evidence" value="ECO:0007669"/>
    <property type="project" value="InterPro"/>
</dbReference>
<evidence type="ECO:0000313" key="3">
    <source>
        <dbReference type="EMBL" id="KIK57264.1"/>
    </source>
</evidence>
<dbReference type="PANTHER" id="PTHR10039:SF15">
    <property type="entry name" value="NACHT DOMAIN-CONTAINING PROTEIN"/>
    <property type="match status" value="1"/>
</dbReference>
<dbReference type="InterPro" id="IPR027417">
    <property type="entry name" value="P-loop_NTPase"/>
</dbReference>
<evidence type="ECO:0000256" key="1">
    <source>
        <dbReference type="ARBA" id="ARBA00022737"/>
    </source>
</evidence>
<dbReference type="Gene3D" id="1.20.930.20">
    <property type="entry name" value="Adaptor protein Cbl, N-terminal domain"/>
    <property type="match status" value="1"/>
</dbReference>
<protein>
    <recommendedName>
        <fullName evidence="2">NACHT domain-containing protein</fullName>
    </recommendedName>
</protein>
<keyword evidence="4" id="KW-1185">Reference proteome</keyword>
<dbReference type="SUPFAM" id="SSF50969">
    <property type="entry name" value="YVTN repeat-like/Quinoprotein amine dehydrogenase"/>
    <property type="match status" value="1"/>
</dbReference>
<evidence type="ECO:0000313" key="4">
    <source>
        <dbReference type="Proteomes" id="UP000053593"/>
    </source>
</evidence>